<organism evidence="2 3">
    <name type="scientific">Vanrija pseudolonga</name>
    <dbReference type="NCBI Taxonomy" id="143232"/>
    <lineage>
        <taxon>Eukaryota</taxon>
        <taxon>Fungi</taxon>
        <taxon>Dikarya</taxon>
        <taxon>Basidiomycota</taxon>
        <taxon>Agaricomycotina</taxon>
        <taxon>Tremellomycetes</taxon>
        <taxon>Trichosporonales</taxon>
        <taxon>Trichosporonaceae</taxon>
        <taxon>Vanrija</taxon>
    </lineage>
</organism>
<feature type="compositionally biased region" description="Acidic residues" evidence="1">
    <location>
        <begin position="229"/>
        <end position="242"/>
    </location>
</feature>
<evidence type="ECO:0000313" key="2">
    <source>
        <dbReference type="EMBL" id="WOO85413.1"/>
    </source>
</evidence>
<protein>
    <submittedName>
        <fullName evidence="2">Uncharacterized protein</fullName>
    </submittedName>
</protein>
<keyword evidence="3" id="KW-1185">Reference proteome</keyword>
<feature type="region of interest" description="Disordered" evidence="1">
    <location>
        <begin position="1"/>
        <end position="62"/>
    </location>
</feature>
<dbReference type="EMBL" id="CP086720">
    <property type="protein sequence ID" value="WOO85413.1"/>
    <property type="molecule type" value="Genomic_DNA"/>
</dbReference>
<dbReference type="RefSeq" id="XP_062631439.1">
    <property type="nucleotide sequence ID" value="XM_062775455.1"/>
</dbReference>
<dbReference type="Proteomes" id="UP000827549">
    <property type="component" value="Chromosome 7"/>
</dbReference>
<accession>A0AAF0YEU9</accession>
<feature type="region of interest" description="Disordered" evidence="1">
    <location>
        <begin position="219"/>
        <end position="245"/>
    </location>
</feature>
<feature type="compositionally biased region" description="Polar residues" evidence="1">
    <location>
        <begin position="32"/>
        <end position="45"/>
    </location>
</feature>
<name>A0AAF0YEU9_9TREE</name>
<gene>
    <name evidence="2" type="ORF">LOC62_07G008912</name>
</gene>
<dbReference type="GeneID" id="87812076"/>
<proteinExistence type="predicted"/>
<evidence type="ECO:0000256" key="1">
    <source>
        <dbReference type="SAM" id="MobiDB-lite"/>
    </source>
</evidence>
<sequence length="500" mass="54050">MLATGCAIAHTSTQGRLERQGSQDEADDMPQPQASGQAPPTTTSDPLARPDSPPTPTPTTIDHAALPHIFDNILSHAALDVFIALRATSREMCARANSALYHHVCVSVSRGHNAAGREVPHVSFRAPYSGRPLPGLTWDARGRDRTLALLAKHTRVLDDRGSAINLSGYCHHPEIFEKDGGLALLASLYPDVVRASVLDRLQRPYAGWYRAVRKATCRRSGEGEPANDGNDDDDNGFPDDLDPQNPLHRRIAATRALLNGETARTALLAGHRPLLPAATFITFTSLCADEDQLVPVHGYLPSTTRVISNVTFEVDPTGVAVRYDVTASPPSWVTDVIVVFSNAPTGNSWTWTSGALGVLHTVIESMGGQAGRAHTVTLVGLEDMDPVYYHCDGSLSTPWAERKASLVSSLRAAVIDRFNSPQGPPVMPPTVMLMGPGNMPVPNPPAPPEPPEPWRPPTWRLLTFAEWRADVGDELYALATVAPWDPWPDILPHSNASMGR</sequence>
<dbReference type="AlphaFoldDB" id="A0AAF0YEU9"/>
<reference evidence="2" key="1">
    <citation type="submission" date="2023-10" db="EMBL/GenBank/DDBJ databases">
        <authorList>
            <person name="Noh H."/>
        </authorList>
    </citation>
    <scope>NUCLEOTIDE SEQUENCE</scope>
    <source>
        <strain evidence="2">DUCC4014</strain>
    </source>
</reference>
<evidence type="ECO:0000313" key="3">
    <source>
        <dbReference type="Proteomes" id="UP000827549"/>
    </source>
</evidence>